<accession>A0A1Y3EAE5</accession>
<proteinExistence type="predicted"/>
<organism evidence="2 3">
    <name type="scientific">Trichinella nativa</name>
    <dbReference type="NCBI Taxonomy" id="6335"/>
    <lineage>
        <taxon>Eukaryota</taxon>
        <taxon>Metazoa</taxon>
        <taxon>Ecdysozoa</taxon>
        <taxon>Nematoda</taxon>
        <taxon>Enoplea</taxon>
        <taxon>Dorylaimia</taxon>
        <taxon>Trichinellida</taxon>
        <taxon>Trichinellidae</taxon>
        <taxon>Trichinella</taxon>
    </lineage>
</organism>
<dbReference type="Proteomes" id="UP000243006">
    <property type="component" value="Unassembled WGS sequence"/>
</dbReference>
<sequence>MDDSTCARKLRKRFLSPAQMSLSISASSASSSSSNSNWKPSNCSGEHFISKHVPSGPSSFSKPNCGFRPFSTLAKLAYSTPLDFRKVQHR</sequence>
<name>A0A1Y3EAE5_9BILA</name>
<dbReference type="EMBL" id="LVZM01022300">
    <property type="protein sequence ID" value="OUC40816.1"/>
    <property type="molecule type" value="Genomic_DNA"/>
</dbReference>
<evidence type="ECO:0000256" key="1">
    <source>
        <dbReference type="SAM" id="MobiDB-lite"/>
    </source>
</evidence>
<reference evidence="2 3" key="1">
    <citation type="submission" date="2015-04" db="EMBL/GenBank/DDBJ databases">
        <title>Draft genome of the roundworm Trichinella nativa.</title>
        <authorList>
            <person name="Mitreva M."/>
        </authorList>
    </citation>
    <scope>NUCLEOTIDE SEQUENCE [LARGE SCALE GENOMIC DNA]</scope>
    <source>
        <strain evidence="2 3">ISS45</strain>
    </source>
</reference>
<protein>
    <submittedName>
        <fullName evidence="2">Uncharacterized protein</fullName>
    </submittedName>
</protein>
<gene>
    <name evidence="2" type="ORF">D917_03787</name>
</gene>
<evidence type="ECO:0000313" key="2">
    <source>
        <dbReference type="EMBL" id="OUC40816.1"/>
    </source>
</evidence>
<dbReference type="AlphaFoldDB" id="A0A1Y3EAE5"/>
<feature type="region of interest" description="Disordered" evidence="1">
    <location>
        <begin position="20"/>
        <end position="41"/>
    </location>
</feature>
<comment type="caution">
    <text evidence="2">The sequence shown here is derived from an EMBL/GenBank/DDBJ whole genome shotgun (WGS) entry which is preliminary data.</text>
</comment>
<evidence type="ECO:0000313" key="3">
    <source>
        <dbReference type="Proteomes" id="UP000243006"/>
    </source>
</evidence>